<dbReference type="PANTHER" id="PTHR16231">
    <property type="entry name" value="COMM DOMAIN-CONTAINING PROTEIN 4-8 FAMILY MEMBER"/>
    <property type="match status" value="1"/>
</dbReference>
<evidence type="ECO:0000313" key="2">
    <source>
        <dbReference type="EMBL" id="WAQ97871.1"/>
    </source>
</evidence>
<evidence type="ECO:0000313" key="3">
    <source>
        <dbReference type="Proteomes" id="UP001164746"/>
    </source>
</evidence>
<dbReference type="InterPro" id="IPR017920">
    <property type="entry name" value="COMM"/>
</dbReference>
<gene>
    <name evidence="2" type="ORF">MAR_022244</name>
</gene>
<dbReference type="PANTHER" id="PTHR16231:SF0">
    <property type="entry name" value="COMM DOMAIN-CONTAINING PROTEIN 8"/>
    <property type="match status" value="1"/>
</dbReference>
<dbReference type="Pfam" id="PF07258">
    <property type="entry name" value="COMM_domain"/>
    <property type="match status" value="1"/>
</dbReference>
<name>A0ABY7DLP3_MYAAR</name>
<feature type="domain" description="COMM" evidence="1">
    <location>
        <begin position="114"/>
        <end position="181"/>
    </location>
</feature>
<dbReference type="Pfam" id="PF22838">
    <property type="entry name" value="COMMD8_HN"/>
    <property type="match status" value="1"/>
</dbReference>
<dbReference type="InterPro" id="IPR047155">
    <property type="entry name" value="COMMD4/6/7/8"/>
</dbReference>
<sequence>MDDPIYSNESIELLMKYESNNCPQLVDGICHRTKPKYDDYSKVWSLQEWWSLADAYTELYRQAVKHCWSKDQLLSELSGIREEYQSVVCDVLTSREKDIRNQLLLDSHAISHATMTDFDWKLKLVMGSDKLSTVHEPLLSVDLDVQMTDGRKTVSMELNREQLSGLISSLEAANKALLQLKS</sequence>
<dbReference type="Proteomes" id="UP001164746">
    <property type="component" value="Chromosome 3"/>
</dbReference>
<evidence type="ECO:0000259" key="1">
    <source>
        <dbReference type="PROSITE" id="PS51269"/>
    </source>
</evidence>
<accession>A0ABY7DLP3</accession>
<organism evidence="2 3">
    <name type="scientific">Mya arenaria</name>
    <name type="common">Soft-shell clam</name>
    <dbReference type="NCBI Taxonomy" id="6604"/>
    <lineage>
        <taxon>Eukaryota</taxon>
        <taxon>Metazoa</taxon>
        <taxon>Spiralia</taxon>
        <taxon>Lophotrochozoa</taxon>
        <taxon>Mollusca</taxon>
        <taxon>Bivalvia</taxon>
        <taxon>Autobranchia</taxon>
        <taxon>Heteroconchia</taxon>
        <taxon>Euheterodonta</taxon>
        <taxon>Imparidentia</taxon>
        <taxon>Neoheterodontei</taxon>
        <taxon>Myida</taxon>
        <taxon>Myoidea</taxon>
        <taxon>Myidae</taxon>
        <taxon>Mya</taxon>
    </lineage>
</organism>
<dbReference type="PROSITE" id="PS51269">
    <property type="entry name" value="COMM"/>
    <property type="match status" value="1"/>
</dbReference>
<keyword evidence="3" id="KW-1185">Reference proteome</keyword>
<proteinExistence type="predicted"/>
<dbReference type="EMBL" id="CP111014">
    <property type="protein sequence ID" value="WAQ97871.1"/>
    <property type="molecule type" value="Genomic_DNA"/>
</dbReference>
<dbReference type="InterPro" id="IPR055184">
    <property type="entry name" value="COMMD8_HN"/>
</dbReference>
<protein>
    <submittedName>
        <fullName evidence="2">COMD8-like protein</fullName>
    </submittedName>
</protein>
<reference evidence="2" key="1">
    <citation type="submission" date="2022-11" db="EMBL/GenBank/DDBJ databases">
        <title>Centuries of genome instability and evolution in soft-shell clam transmissible cancer (bioRxiv).</title>
        <authorList>
            <person name="Hart S.F.M."/>
            <person name="Yonemitsu M.A."/>
            <person name="Giersch R.M."/>
            <person name="Beal B.F."/>
            <person name="Arriagada G."/>
            <person name="Davis B.W."/>
            <person name="Ostrander E.A."/>
            <person name="Goff S.P."/>
            <person name="Metzger M.J."/>
        </authorList>
    </citation>
    <scope>NUCLEOTIDE SEQUENCE</scope>
    <source>
        <strain evidence="2">MELC-2E11</strain>
        <tissue evidence="2">Siphon/mantle</tissue>
    </source>
</reference>